<gene>
    <name evidence="1" type="ORF">X560_2445</name>
</gene>
<proteinExistence type="predicted"/>
<name>A0A0J8GB17_9LIST</name>
<comment type="caution">
    <text evidence="1">The sequence shown here is derived from an EMBL/GenBank/DDBJ whole genome shotgun (WGS) entry which is preliminary data.</text>
</comment>
<dbReference type="Proteomes" id="UP000052258">
    <property type="component" value="Unassembled WGS sequence"/>
</dbReference>
<evidence type="ECO:0000313" key="1">
    <source>
        <dbReference type="EMBL" id="KMT58004.1"/>
    </source>
</evidence>
<sequence length="235" mass="27086">MFRQHELIQLSDLLSITAKEDFEIIKAEELLEACTKDDELKFTLLHYSESLNAEVRHFIFENLWHFSGKDVRTAALKHLQDSDTIVQIDCIEILNNYDDIEVIEALKCKLADRDELIRCFAAESLADKKSSKILAFLFEKVKTEKSELVLTGLYYAIYTQGEMQFLEKLLHQLESYNHRVIIRALLMLEAISDKKNYPIILEATQNLASKPGVPISVFEKANSVIDNLNNTFNIK</sequence>
<dbReference type="InterPro" id="IPR016024">
    <property type="entry name" value="ARM-type_fold"/>
</dbReference>
<evidence type="ECO:0000313" key="2">
    <source>
        <dbReference type="Proteomes" id="UP000052258"/>
    </source>
</evidence>
<dbReference type="GO" id="GO:0016829">
    <property type="term" value="F:lyase activity"/>
    <property type="evidence" value="ECO:0007669"/>
    <property type="project" value="UniProtKB-KW"/>
</dbReference>
<dbReference type="AlphaFoldDB" id="A0A0J8GB17"/>
<dbReference type="InterPro" id="IPR011989">
    <property type="entry name" value="ARM-like"/>
</dbReference>
<keyword evidence="2" id="KW-1185">Reference proteome</keyword>
<accession>A0A0J8GB17</accession>
<keyword evidence="1" id="KW-0456">Lyase</keyword>
<dbReference type="Gene3D" id="1.25.10.10">
    <property type="entry name" value="Leucine-rich Repeat Variant"/>
    <property type="match status" value="1"/>
</dbReference>
<dbReference type="SUPFAM" id="SSF48371">
    <property type="entry name" value="ARM repeat"/>
    <property type="match status" value="1"/>
</dbReference>
<dbReference type="PATRIC" id="fig|1430899.3.peg.2497"/>
<dbReference type="EMBL" id="AZHO01000035">
    <property type="protein sequence ID" value="KMT58004.1"/>
    <property type="molecule type" value="Genomic_DNA"/>
</dbReference>
<organism evidence="1 2">
    <name type="scientific">Listeria fleischmannii 1991</name>
    <dbReference type="NCBI Taxonomy" id="1430899"/>
    <lineage>
        <taxon>Bacteria</taxon>
        <taxon>Bacillati</taxon>
        <taxon>Bacillota</taxon>
        <taxon>Bacilli</taxon>
        <taxon>Bacillales</taxon>
        <taxon>Listeriaceae</taxon>
        <taxon>Listeria</taxon>
    </lineage>
</organism>
<protein>
    <submittedName>
        <fullName evidence="1">PBS lyase</fullName>
    </submittedName>
</protein>
<reference evidence="1 2" key="1">
    <citation type="journal article" date="2015" name="Genome Biol. Evol.">
        <title>Comparative Genomics of Listeria Sensu Lato: Genus-Wide Differences in Evolutionary Dynamics and the Progressive Gain of Complex, Potentially Pathogenicity-Related Traits through Lateral Gene Transfer.</title>
        <authorList>
            <person name="Chiara M."/>
            <person name="Caruso M."/>
            <person name="D'Erchia A.M."/>
            <person name="Manzari C."/>
            <person name="Fraccalvieri R."/>
            <person name="Goffredo E."/>
            <person name="Latorre L."/>
            <person name="Miccolupo A."/>
            <person name="Padalino I."/>
            <person name="Santagada G."/>
            <person name="Chiocco D."/>
            <person name="Pesole G."/>
            <person name="Horner D.S."/>
            <person name="Parisi A."/>
        </authorList>
    </citation>
    <scope>NUCLEOTIDE SEQUENCE [LARGE SCALE GENOMIC DNA]</scope>
    <source>
        <strain evidence="1 2">1991</strain>
    </source>
</reference>